<dbReference type="Proteomes" id="UP000199701">
    <property type="component" value="Unassembled WGS sequence"/>
</dbReference>
<evidence type="ECO:0000256" key="1">
    <source>
        <dbReference type="SAM" id="MobiDB-lite"/>
    </source>
</evidence>
<feature type="compositionally biased region" description="Polar residues" evidence="1">
    <location>
        <begin position="31"/>
        <end position="71"/>
    </location>
</feature>
<evidence type="ECO:0000313" key="3">
    <source>
        <dbReference type="EMBL" id="SEW43683.1"/>
    </source>
</evidence>
<evidence type="ECO:0000313" key="4">
    <source>
        <dbReference type="Proteomes" id="UP000199701"/>
    </source>
</evidence>
<dbReference type="EMBL" id="FOJI01000021">
    <property type="protein sequence ID" value="SEW43683.1"/>
    <property type="molecule type" value="Genomic_DNA"/>
</dbReference>
<gene>
    <name evidence="3" type="ORF">SAMN05421659_12140</name>
</gene>
<dbReference type="STRING" id="99656.SAMN05421659_12140"/>
<dbReference type="InterPro" id="IPR048447">
    <property type="entry name" value="DUF1980_C"/>
</dbReference>
<organism evidence="3 4">
    <name type="scientific">[Clostridium] fimetarium</name>
    <dbReference type="NCBI Taxonomy" id="99656"/>
    <lineage>
        <taxon>Bacteria</taxon>
        <taxon>Bacillati</taxon>
        <taxon>Bacillota</taxon>
        <taxon>Clostridia</taxon>
        <taxon>Lachnospirales</taxon>
        <taxon>Lachnospiraceae</taxon>
    </lineage>
</organism>
<proteinExistence type="predicted"/>
<keyword evidence="4" id="KW-1185">Reference proteome</keyword>
<dbReference type="RefSeq" id="WP_092457439.1">
    <property type="nucleotide sequence ID" value="NZ_FOJI01000021.1"/>
</dbReference>
<name>A0A1I0RQX5_9FIRM</name>
<feature type="region of interest" description="Disordered" evidence="1">
    <location>
        <begin position="31"/>
        <end position="76"/>
    </location>
</feature>
<reference evidence="3 4" key="1">
    <citation type="submission" date="2016-10" db="EMBL/GenBank/DDBJ databases">
        <authorList>
            <person name="de Groot N.N."/>
        </authorList>
    </citation>
    <scope>NUCLEOTIDE SEQUENCE [LARGE SCALE GENOMIC DNA]</scope>
    <source>
        <strain evidence="3 4">DSM 9179</strain>
    </source>
</reference>
<accession>A0A1I0RQX5</accession>
<protein>
    <recommendedName>
        <fullName evidence="2">DUF1980 domain-containing protein</fullName>
    </recommendedName>
</protein>
<dbReference type="AlphaFoldDB" id="A0A1I0RQX5"/>
<feature type="domain" description="DUF1980" evidence="2">
    <location>
        <begin position="75"/>
        <end position="183"/>
    </location>
</feature>
<dbReference type="PROSITE" id="PS51257">
    <property type="entry name" value="PROKAR_LIPOPROTEIN"/>
    <property type="match status" value="1"/>
</dbReference>
<sequence>MNSRKEYILFLLIGIVTLVLGTTGCSKQQSATLNNRMKTQDTATTVSNDTGEATKGTSESATLTNGTSDASDASDKSGYHCDIEKDKKNFDGHVDIVVGNNLYTTQINDWYMNFDQYVGKTVEIEGYYIDDYAPYTFIGRYGPTCPYCNGGYVSFEFYTQEDLSLLKSAKDWINVKGILRQGEDPSGIFYYIEVLSFVKMDKVGMDTVTN</sequence>
<evidence type="ECO:0000259" key="2">
    <source>
        <dbReference type="Pfam" id="PF21537"/>
    </source>
</evidence>
<dbReference type="OrthoDB" id="1778827at2"/>
<dbReference type="Pfam" id="PF21537">
    <property type="entry name" value="DUF1980_C"/>
    <property type="match status" value="1"/>
</dbReference>